<keyword evidence="1 5" id="KW-0808">Transferase</keyword>
<dbReference type="Proteomes" id="UP000196778">
    <property type="component" value="Unassembled WGS sequence"/>
</dbReference>
<accession>A0A1R4JBD9</accession>
<dbReference type="SUPFAM" id="SSF55729">
    <property type="entry name" value="Acyl-CoA N-acyltransferases (Nat)"/>
    <property type="match status" value="1"/>
</dbReference>
<organism evidence="5 6">
    <name type="scientific">Mycetocola reblochoni REB411</name>
    <dbReference type="NCBI Taxonomy" id="1255698"/>
    <lineage>
        <taxon>Bacteria</taxon>
        <taxon>Bacillati</taxon>
        <taxon>Actinomycetota</taxon>
        <taxon>Actinomycetes</taxon>
        <taxon>Micrococcales</taxon>
        <taxon>Microbacteriaceae</taxon>
        <taxon>Mycetocola</taxon>
    </lineage>
</organism>
<sequence length="182" mass="19315">MTSPHPHVTIRDARDGDHDAVVELWTRSGLTRPWNDPYADIVRSSASPSGLLLVAVDESRDGTDGTDTDTDTHDAESADAADAPAARIVGSVMAGYDGHRGWLYYLATAASHRGAGIGRALVAEAERRLAAMGCPKVQLMVRGDNVSAVTFYDRLGYGPDDVRVLGRRLVIDEPSGSDSAPG</sequence>
<dbReference type="PROSITE" id="PS51186">
    <property type="entry name" value="GNAT"/>
    <property type="match status" value="1"/>
</dbReference>
<keyword evidence="6" id="KW-1185">Reference proteome</keyword>
<evidence type="ECO:0000256" key="3">
    <source>
        <dbReference type="SAM" id="MobiDB-lite"/>
    </source>
</evidence>
<dbReference type="EMBL" id="FUKR01000036">
    <property type="protein sequence ID" value="SJN29356.1"/>
    <property type="molecule type" value="Genomic_DNA"/>
</dbReference>
<evidence type="ECO:0000259" key="4">
    <source>
        <dbReference type="PROSITE" id="PS51186"/>
    </source>
</evidence>
<proteinExistence type="predicted"/>
<feature type="region of interest" description="Disordered" evidence="3">
    <location>
        <begin position="57"/>
        <end position="81"/>
    </location>
</feature>
<gene>
    <name evidence="5" type="ORF">FM119_06535</name>
</gene>
<dbReference type="GO" id="GO:0016747">
    <property type="term" value="F:acyltransferase activity, transferring groups other than amino-acyl groups"/>
    <property type="evidence" value="ECO:0007669"/>
    <property type="project" value="InterPro"/>
</dbReference>
<evidence type="ECO:0000256" key="2">
    <source>
        <dbReference type="ARBA" id="ARBA00023315"/>
    </source>
</evidence>
<dbReference type="RefSeq" id="WP_087136877.1">
    <property type="nucleotide sequence ID" value="NZ_FUKR01000036.1"/>
</dbReference>
<dbReference type="Pfam" id="PF00583">
    <property type="entry name" value="Acetyltransf_1"/>
    <property type="match status" value="1"/>
</dbReference>
<dbReference type="PANTHER" id="PTHR43420">
    <property type="entry name" value="ACETYLTRANSFERASE"/>
    <property type="match status" value="1"/>
</dbReference>
<evidence type="ECO:0000313" key="6">
    <source>
        <dbReference type="Proteomes" id="UP000196778"/>
    </source>
</evidence>
<evidence type="ECO:0000313" key="5">
    <source>
        <dbReference type="EMBL" id="SJN29356.1"/>
    </source>
</evidence>
<dbReference type="InterPro" id="IPR016181">
    <property type="entry name" value="Acyl_CoA_acyltransferase"/>
</dbReference>
<reference evidence="6" key="1">
    <citation type="submission" date="2017-02" db="EMBL/GenBank/DDBJ databases">
        <authorList>
            <person name="Dridi B."/>
        </authorList>
    </citation>
    <scope>NUCLEOTIDE SEQUENCE [LARGE SCALE GENOMIC DNA]</scope>
    <source>
        <strain evidence="6">EB411</strain>
    </source>
</reference>
<feature type="domain" description="N-acetyltransferase" evidence="4">
    <location>
        <begin position="8"/>
        <end position="174"/>
    </location>
</feature>
<dbReference type="AlphaFoldDB" id="A0A1R4JBD9"/>
<evidence type="ECO:0000256" key="1">
    <source>
        <dbReference type="ARBA" id="ARBA00022679"/>
    </source>
</evidence>
<dbReference type="CDD" id="cd04301">
    <property type="entry name" value="NAT_SF"/>
    <property type="match status" value="1"/>
</dbReference>
<name>A0A1R4JBD9_9MICO</name>
<dbReference type="Gene3D" id="3.40.630.30">
    <property type="match status" value="1"/>
</dbReference>
<dbReference type="OrthoDB" id="1821130at2"/>
<dbReference type="InterPro" id="IPR000182">
    <property type="entry name" value="GNAT_dom"/>
</dbReference>
<dbReference type="PANTHER" id="PTHR43420:SF44">
    <property type="entry name" value="ACETYLTRANSFERASE YPEA"/>
    <property type="match status" value="1"/>
</dbReference>
<protein>
    <submittedName>
        <fullName evidence="5">Putative acetyltransferase</fullName>
    </submittedName>
</protein>
<dbReference type="InterPro" id="IPR050680">
    <property type="entry name" value="YpeA/RimI_acetyltransf"/>
</dbReference>
<keyword evidence="2" id="KW-0012">Acyltransferase</keyword>